<dbReference type="InParanoid" id="A0A167N7T0"/>
<evidence type="ECO:0000313" key="3">
    <source>
        <dbReference type="Proteomes" id="UP000077315"/>
    </source>
</evidence>
<dbReference type="RefSeq" id="XP_018293299.1">
    <property type="nucleotide sequence ID" value="XM_018439226.1"/>
</dbReference>
<accession>A0A167N7T0</accession>
<name>A0A167N7T0_PHYB8</name>
<organism evidence="2 3">
    <name type="scientific">Phycomyces blakesleeanus (strain ATCC 8743b / DSM 1359 / FGSC 10004 / NBRC 33097 / NRRL 1555)</name>
    <dbReference type="NCBI Taxonomy" id="763407"/>
    <lineage>
        <taxon>Eukaryota</taxon>
        <taxon>Fungi</taxon>
        <taxon>Fungi incertae sedis</taxon>
        <taxon>Mucoromycota</taxon>
        <taxon>Mucoromycotina</taxon>
        <taxon>Mucoromycetes</taxon>
        <taxon>Mucorales</taxon>
        <taxon>Phycomycetaceae</taxon>
        <taxon>Phycomyces</taxon>
    </lineage>
</organism>
<dbReference type="GeneID" id="29000132"/>
<dbReference type="Proteomes" id="UP000077315">
    <property type="component" value="Unassembled WGS sequence"/>
</dbReference>
<gene>
    <name evidence="2" type="ORF">PHYBLDRAFT_186339</name>
</gene>
<protein>
    <submittedName>
        <fullName evidence="2">Uncharacterized protein</fullName>
    </submittedName>
</protein>
<feature type="compositionally biased region" description="Polar residues" evidence="1">
    <location>
        <begin position="51"/>
        <end position="65"/>
    </location>
</feature>
<dbReference type="AlphaFoldDB" id="A0A167N7T0"/>
<dbReference type="EMBL" id="KV440977">
    <property type="protein sequence ID" value="OAD75259.1"/>
    <property type="molecule type" value="Genomic_DNA"/>
</dbReference>
<proteinExistence type="predicted"/>
<feature type="non-terminal residue" evidence="2">
    <location>
        <position position="65"/>
    </location>
</feature>
<sequence>MNNSSYSPYHQRSHSLPVGDSYGSSLRSPPSPSMSKACKGNSNPHAVLFGVTTTHRSLSQPNSGI</sequence>
<evidence type="ECO:0000313" key="2">
    <source>
        <dbReference type="EMBL" id="OAD75259.1"/>
    </source>
</evidence>
<dbReference type="VEuPathDB" id="FungiDB:PHYBLDRAFT_186339"/>
<feature type="compositionally biased region" description="Polar residues" evidence="1">
    <location>
        <begin position="1"/>
        <end position="10"/>
    </location>
</feature>
<reference evidence="3" key="1">
    <citation type="submission" date="2015-06" db="EMBL/GenBank/DDBJ databases">
        <title>Expansion of signal transduction pathways in fungi by whole-genome duplication.</title>
        <authorList>
            <consortium name="DOE Joint Genome Institute"/>
            <person name="Corrochano L.M."/>
            <person name="Kuo A."/>
            <person name="Marcet-Houben M."/>
            <person name="Polaino S."/>
            <person name="Salamov A."/>
            <person name="Villalobos J.M."/>
            <person name="Alvarez M.I."/>
            <person name="Avalos J."/>
            <person name="Benito E.P."/>
            <person name="Benoit I."/>
            <person name="Burger G."/>
            <person name="Camino L.P."/>
            <person name="Canovas D."/>
            <person name="Cerda-Olmedo E."/>
            <person name="Cheng J.-F."/>
            <person name="Dominguez A."/>
            <person name="Elias M."/>
            <person name="Eslava A.P."/>
            <person name="Glaser F."/>
            <person name="Grimwood J."/>
            <person name="Gutierrez G."/>
            <person name="Heitman J."/>
            <person name="Henrissat B."/>
            <person name="Iturriaga E.A."/>
            <person name="Lang B.F."/>
            <person name="Lavin J.L."/>
            <person name="Lee S."/>
            <person name="Li W."/>
            <person name="Lindquist E."/>
            <person name="Lopez-Garcia S."/>
            <person name="Luque E.M."/>
            <person name="Marcos A.T."/>
            <person name="Martin J."/>
            <person name="McCluskey K."/>
            <person name="Medina H.R."/>
            <person name="Miralles-Duran A."/>
            <person name="Miyazaki A."/>
            <person name="Munoz-Torres E."/>
            <person name="Oguiza J.A."/>
            <person name="Ohm R."/>
            <person name="Olmedo M."/>
            <person name="Orejas M."/>
            <person name="Ortiz-Castellanos L."/>
            <person name="Pisabarro A.G."/>
            <person name="Rodriguez-Romero J."/>
            <person name="Ruiz-Herrera J."/>
            <person name="Ruiz-Vazquez R."/>
            <person name="Sanz C."/>
            <person name="Schackwitz W."/>
            <person name="Schmutz J."/>
            <person name="Shahriari M."/>
            <person name="Shelest E."/>
            <person name="Silva-Franco F."/>
            <person name="Soanes D."/>
            <person name="Syed K."/>
            <person name="Tagua V.G."/>
            <person name="Talbot N.J."/>
            <person name="Thon M."/>
            <person name="De vries R.P."/>
            <person name="Wiebenga A."/>
            <person name="Yadav J.S."/>
            <person name="Braun E.L."/>
            <person name="Baker S."/>
            <person name="Garre V."/>
            <person name="Horwitz B."/>
            <person name="Torres-Martinez S."/>
            <person name="Idnurm A."/>
            <person name="Herrera-Estrella A."/>
            <person name="Gabaldon T."/>
            <person name="Grigoriev I.V."/>
        </authorList>
    </citation>
    <scope>NUCLEOTIDE SEQUENCE [LARGE SCALE GENOMIC DNA]</scope>
    <source>
        <strain evidence="3">NRRL 1555(-)</strain>
    </source>
</reference>
<evidence type="ECO:0000256" key="1">
    <source>
        <dbReference type="SAM" id="MobiDB-lite"/>
    </source>
</evidence>
<keyword evidence="3" id="KW-1185">Reference proteome</keyword>
<feature type="region of interest" description="Disordered" evidence="1">
    <location>
        <begin position="1"/>
        <end position="65"/>
    </location>
</feature>